<reference evidence="2" key="1">
    <citation type="submission" date="2021-06" db="EMBL/GenBank/DDBJ databases">
        <authorList>
            <person name="Kallberg Y."/>
            <person name="Tangrot J."/>
            <person name="Rosling A."/>
        </authorList>
    </citation>
    <scope>NUCLEOTIDE SEQUENCE</scope>
    <source>
        <strain evidence="2">IN212</strain>
    </source>
</reference>
<sequence>LQMSQLRAAMNHRNNLKAIENSIKKYQENILILLPESDNSEISADLTQTNQEYTIIDSDSENEEIQTSEQERNTNAMGEKEWNE</sequence>
<evidence type="ECO:0000313" key="2">
    <source>
        <dbReference type="EMBL" id="CAG8728401.1"/>
    </source>
</evidence>
<feature type="non-terminal residue" evidence="2">
    <location>
        <position position="84"/>
    </location>
</feature>
<dbReference type="Proteomes" id="UP000789396">
    <property type="component" value="Unassembled WGS sequence"/>
</dbReference>
<feature type="non-terminal residue" evidence="2">
    <location>
        <position position="1"/>
    </location>
</feature>
<organism evidence="2 3">
    <name type="scientific">Racocetra fulgida</name>
    <dbReference type="NCBI Taxonomy" id="60492"/>
    <lineage>
        <taxon>Eukaryota</taxon>
        <taxon>Fungi</taxon>
        <taxon>Fungi incertae sedis</taxon>
        <taxon>Mucoromycota</taxon>
        <taxon>Glomeromycotina</taxon>
        <taxon>Glomeromycetes</taxon>
        <taxon>Diversisporales</taxon>
        <taxon>Gigasporaceae</taxon>
        <taxon>Racocetra</taxon>
    </lineage>
</organism>
<gene>
    <name evidence="2" type="ORF">RFULGI_LOCUS11944</name>
</gene>
<feature type="region of interest" description="Disordered" evidence="1">
    <location>
        <begin position="59"/>
        <end position="84"/>
    </location>
</feature>
<keyword evidence="3" id="KW-1185">Reference proteome</keyword>
<evidence type="ECO:0000313" key="3">
    <source>
        <dbReference type="Proteomes" id="UP000789396"/>
    </source>
</evidence>
<comment type="caution">
    <text evidence="2">The sequence shown here is derived from an EMBL/GenBank/DDBJ whole genome shotgun (WGS) entry which is preliminary data.</text>
</comment>
<dbReference type="EMBL" id="CAJVPZ010027441">
    <property type="protein sequence ID" value="CAG8728401.1"/>
    <property type="molecule type" value="Genomic_DNA"/>
</dbReference>
<evidence type="ECO:0000256" key="1">
    <source>
        <dbReference type="SAM" id="MobiDB-lite"/>
    </source>
</evidence>
<dbReference type="AlphaFoldDB" id="A0A9N9IA96"/>
<name>A0A9N9IA96_9GLOM</name>
<protein>
    <submittedName>
        <fullName evidence="2">11811_t:CDS:1</fullName>
    </submittedName>
</protein>
<dbReference type="OrthoDB" id="2439155at2759"/>
<proteinExistence type="predicted"/>
<accession>A0A9N9IA96</accession>
<feature type="compositionally biased region" description="Polar residues" evidence="1">
    <location>
        <begin position="67"/>
        <end position="76"/>
    </location>
</feature>